<dbReference type="AlphaFoldDB" id="A0A1I7TYW5"/>
<dbReference type="Proteomes" id="UP000095282">
    <property type="component" value="Unplaced"/>
</dbReference>
<dbReference type="PANTHER" id="PTHR23259">
    <property type="entry name" value="RIDDLE"/>
    <property type="match status" value="1"/>
</dbReference>
<evidence type="ECO:0000256" key="1">
    <source>
        <dbReference type="ARBA" id="ARBA00022690"/>
    </source>
</evidence>
<dbReference type="CDD" id="cd19941">
    <property type="entry name" value="TIL"/>
    <property type="match status" value="3"/>
</dbReference>
<name>A0A1I7TYW5_9PELO</name>
<dbReference type="STRING" id="1561998.A0A1I7TYW5"/>
<accession>A0A1I7TYW5</accession>
<dbReference type="Pfam" id="PF01826">
    <property type="entry name" value="TIL"/>
    <property type="match status" value="3"/>
</dbReference>
<keyword evidence="6" id="KW-1185">Reference proteome</keyword>
<evidence type="ECO:0000256" key="3">
    <source>
        <dbReference type="ARBA" id="ARBA00023157"/>
    </source>
</evidence>
<feature type="domain" description="TIL" evidence="5">
    <location>
        <begin position="75"/>
        <end position="128"/>
    </location>
</feature>
<dbReference type="InterPro" id="IPR002919">
    <property type="entry name" value="TIL_dom"/>
</dbReference>
<keyword evidence="2" id="KW-0722">Serine protease inhibitor</keyword>
<protein>
    <submittedName>
        <fullName evidence="7">TIL domain-containing protein</fullName>
    </submittedName>
</protein>
<organism evidence="6 7">
    <name type="scientific">Caenorhabditis tropicalis</name>
    <dbReference type="NCBI Taxonomy" id="1561998"/>
    <lineage>
        <taxon>Eukaryota</taxon>
        <taxon>Metazoa</taxon>
        <taxon>Ecdysozoa</taxon>
        <taxon>Nematoda</taxon>
        <taxon>Chromadorea</taxon>
        <taxon>Rhabditida</taxon>
        <taxon>Rhabditina</taxon>
        <taxon>Rhabditomorpha</taxon>
        <taxon>Rhabditoidea</taxon>
        <taxon>Rhabditidae</taxon>
        <taxon>Peloderinae</taxon>
        <taxon>Caenorhabditis</taxon>
    </lineage>
</organism>
<dbReference type="SUPFAM" id="SSF57567">
    <property type="entry name" value="Serine protease inhibitors"/>
    <property type="match status" value="3"/>
</dbReference>
<feature type="domain" description="TIL" evidence="5">
    <location>
        <begin position="227"/>
        <end position="280"/>
    </location>
</feature>
<dbReference type="Gene3D" id="2.10.25.10">
    <property type="entry name" value="Laminin"/>
    <property type="match status" value="3"/>
</dbReference>
<dbReference type="PANTHER" id="PTHR23259:SF70">
    <property type="entry name" value="ACCESSORY GLAND PROTEIN ACP62F-RELATED"/>
    <property type="match status" value="1"/>
</dbReference>
<keyword evidence="1" id="KW-0646">Protease inhibitor</keyword>
<feature type="compositionally biased region" description="Gly residues" evidence="4">
    <location>
        <begin position="27"/>
        <end position="56"/>
    </location>
</feature>
<dbReference type="WBParaSite" id="Csp11.Scaffold629.g13172.t1">
    <property type="protein sequence ID" value="Csp11.Scaffold629.g13172.t1"/>
    <property type="gene ID" value="Csp11.Scaffold629.g13172"/>
</dbReference>
<evidence type="ECO:0000313" key="7">
    <source>
        <dbReference type="WBParaSite" id="Csp11.Scaffold629.g13172.t1"/>
    </source>
</evidence>
<reference evidence="7" key="1">
    <citation type="submission" date="2016-11" db="UniProtKB">
        <authorList>
            <consortium name="WormBaseParasite"/>
        </authorList>
    </citation>
    <scope>IDENTIFICATION</scope>
</reference>
<feature type="region of interest" description="Disordered" evidence="4">
    <location>
        <begin position="1"/>
        <end position="56"/>
    </location>
</feature>
<evidence type="ECO:0000256" key="4">
    <source>
        <dbReference type="SAM" id="MobiDB-lite"/>
    </source>
</evidence>
<dbReference type="InterPro" id="IPR036084">
    <property type="entry name" value="Ser_inhib-like_sf"/>
</dbReference>
<sequence>MISAQILPAGNQGTMGNQGNMGTQWGNMGGQGGQGNQGNMGTQGGNMGTQGGNMGTQGGNMGTQGWFGGNNRCFGRNEERKACGTACEPTCANQNPICTKQCVNNVCQCSSGFVRDSMTRQCVRPSQCRNINNPNQPQTPQRCQANESFRSCGSACEPSCNNQNPICTQQCIPNVCQCSNGFIRDPNTRQCVRPSQCRNINNPGSGVEFSMTPWISILAPSQSPQRCRANESFRSCGSACEPTCQNPNPRMCTMQCIPNVCQCNQGFVRGPSGCIRQQQCRN</sequence>
<feature type="compositionally biased region" description="Low complexity" evidence="4">
    <location>
        <begin position="10"/>
        <end position="26"/>
    </location>
</feature>
<evidence type="ECO:0000256" key="2">
    <source>
        <dbReference type="ARBA" id="ARBA00022900"/>
    </source>
</evidence>
<evidence type="ECO:0000259" key="5">
    <source>
        <dbReference type="Pfam" id="PF01826"/>
    </source>
</evidence>
<dbReference type="GO" id="GO:0004867">
    <property type="term" value="F:serine-type endopeptidase inhibitor activity"/>
    <property type="evidence" value="ECO:0007669"/>
    <property type="project" value="UniProtKB-KW"/>
</dbReference>
<proteinExistence type="predicted"/>
<feature type="domain" description="TIL" evidence="5">
    <location>
        <begin position="143"/>
        <end position="197"/>
    </location>
</feature>
<dbReference type="eggNOG" id="KOG1217">
    <property type="taxonomic scope" value="Eukaryota"/>
</dbReference>
<dbReference type="InterPro" id="IPR051368">
    <property type="entry name" value="SerProtInhib-TIL_Domain"/>
</dbReference>
<keyword evidence="3" id="KW-1015">Disulfide bond</keyword>
<evidence type="ECO:0000313" key="6">
    <source>
        <dbReference type="Proteomes" id="UP000095282"/>
    </source>
</evidence>